<reference evidence="1 2" key="1">
    <citation type="journal article" date="2015" name="PLoS ONE">
        <title>Genome Sequence of Bacillus endophyticus and Analysis of Its Companion Mechanism in the Ketogulonigenium vulgare-Bacillus Strain Consortium.</title>
        <authorList>
            <person name="Jia N."/>
            <person name="Du J."/>
            <person name="Ding M.Z."/>
            <person name="Gao F."/>
            <person name="Yuan Y.J."/>
        </authorList>
    </citation>
    <scope>NUCLEOTIDE SEQUENCE [LARGE SCALE GENOMIC DNA]</scope>
    <source>
        <strain evidence="1 2">Hbe603</strain>
    </source>
</reference>
<accession>A0A0H4KUP5</accession>
<dbReference type="RefSeq" id="WP_046216984.1">
    <property type="nucleotide sequence ID" value="NZ_CP011974.1"/>
</dbReference>
<reference evidence="2" key="2">
    <citation type="submission" date="2015-06" db="EMBL/GenBank/DDBJ databases">
        <title>Genome Sequence of Bacillus endophyticus and Analysis of its Companion Mechanism in the Ketogulonigenium vulgare-Bacillus strain Consortium.</title>
        <authorList>
            <person name="Jia N."/>
            <person name="Du J."/>
            <person name="Ding M.-Z."/>
            <person name="Gao F."/>
            <person name="Yuan Y.-J."/>
        </authorList>
    </citation>
    <scope>NUCLEOTIDE SEQUENCE [LARGE SCALE GENOMIC DNA]</scope>
    <source>
        <strain evidence="2">Hbe603</strain>
    </source>
</reference>
<dbReference type="InterPro" id="IPR027417">
    <property type="entry name" value="P-loop_NTPase"/>
</dbReference>
<proteinExistence type="predicted"/>
<dbReference type="SUPFAM" id="SSF52540">
    <property type="entry name" value="P-loop containing nucleoside triphosphate hydrolases"/>
    <property type="match status" value="1"/>
</dbReference>
<dbReference type="PATRIC" id="fig|135735.6.peg.1610"/>
<keyword evidence="2" id="KW-1185">Reference proteome</keyword>
<dbReference type="Proteomes" id="UP000036202">
    <property type="component" value="Chromosome"/>
</dbReference>
<protein>
    <recommendedName>
        <fullName evidence="3">Replicative DNA helicase</fullName>
    </recommendedName>
</protein>
<gene>
    <name evidence="1" type="ORF">BEH_07855</name>
</gene>
<sequence>MEQVLDKKEVMKAKIKEIMKPVEANVVGCMWSKTELYYDYADLTRKTFKNPIWSFYYTVGLKVVNKNITVLDEVAVEVYIKDNPQLMENYEKYGKFDIIDNLKSYITVDNIEAYINDLKKWSALYDIVDNLTIDESVITDAHDMDINDLYDYFNAQMNSIFINADDGVESHKLEDDLDDIIEEANKGLNVGMPIPSDILSEEIGGVMQGQIILVGGLSGTGKTGFTIQMMLSSLFENEEAGGIMLNEQDHVKWKQELLTWIINNKLIHLEKFKNCKPFNKKRWRQGNFTDEEHQLLKAASKYLKNKMKNNQIVLIHFKSYSRKQAERVIRKYASLGVKNFVLDTFKISSDRDNTDSFWLSMQEDMRKFDDLIKPSNLDVSLWVTLQLQKGSALKRYLTGDSIGMAKNVIDVASVGLLMRRLRNDEYSDGKYPVKVWKPLTKESMQSGKEIKLDRNRKYVVIFIEKNRNGEAQSYQIVAEQDLGRLVYKEIGICDIPFDS</sequence>
<evidence type="ECO:0000313" key="2">
    <source>
        <dbReference type="Proteomes" id="UP000036202"/>
    </source>
</evidence>
<evidence type="ECO:0008006" key="3">
    <source>
        <dbReference type="Google" id="ProtNLM"/>
    </source>
</evidence>
<dbReference type="EMBL" id="CP011974">
    <property type="protein sequence ID" value="AKO92023.1"/>
    <property type="molecule type" value="Genomic_DNA"/>
</dbReference>
<dbReference type="Gene3D" id="3.40.50.300">
    <property type="entry name" value="P-loop containing nucleotide triphosphate hydrolases"/>
    <property type="match status" value="1"/>
</dbReference>
<dbReference type="KEGG" id="beo:BEH_07855"/>
<evidence type="ECO:0000313" key="1">
    <source>
        <dbReference type="EMBL" id="AKO92023.1"/>
    </source>
</evidence>
<name>A0A0H4KUP5_9BACI</name>
<organism evidence="1 2">
    <name type="scientific">Priestia filamentosa</name>
    <dbReference type="NCBI Taxonomy" id="1402861"/>
    <lineage>
        <taxon>Bacteria</taxon>
        <taxon>Bacillati</taxon>
        <taxon>Bacillota</taxon>
        <taxon>Bacilli</taxon>
        <taxon>Bacillales</taxon>
        <taxon>Bacillaceae</taxon>
        <taxon>Priestia</taxon>
    </lineage>
</organism>
<dbReference type="OrthoDB" id="2498434at2"/>
<dbReference type="AlphaFoldDB" id="A0A0H4KUP5"/>